<dbReference type="AlphaFoldDB" id="A0A7C9CAL3"/>
<reference evidence="1" key="2">
    <citation type="submission" date="2020-07" db="EMBL/GenBank/DDBJ databases">
        <authorList>
            <person name="Vera ALvarez R."/>
            <person name="Arias-Moreno D.M."/>
            <person name="Jimenez-Jacinto V."/>
            <person name="Jimenez-Bremont J.F."/>
            <person name="Swaminathan K."/>
            <person name="Moose S.P."/>
            <person name="Guerrero-Gonzalez M.L."/>
            <person name="Marino-Ramirez L."/>
            <person name="Landsman D."/>
            <person name="Rodriguez-Kessler M."/>
            <person name="Delgado-Sanchez P."/>
        </authorList>
    </citation>
    <scope>NUCLEOTIDE SEQUENCE</scope>
    <source>
        <tissue evidence="1">Cladode</tissue>
    </source>
</reference>
<proteinExistence type="predicted"/>
<protein>
    <submittedName>
        <fullName evidence="1">Uncharacterized protein</fullName>
    </submittedName>
</protein>
<name>A0A7C9CAL3_OPUST</name>
<reference evidence="1" key="1">
    <citation type="journal article" date="2013" name="J. Plant Res.">
        <title>Effect of fungi and light on seed germination of three Opuntia species from semiarid lands of central Mexico.</title>
        <authorList>
            <person name="Delgado-Sanchez P."/>
            <person name="Jimenez-Bremont J.F."/>
            <person name="Guerrero-Gonzalez Mde L."/>
            <person name="Flores J."/>
        </authorList>
    </citation>
    <scope>NUCLEOTIDE SEQUENCE</scope>
    <source>
        <tissue evidence="1">Cladode</tissue>
    </source>
</reference>
<accession>A0A7C9CAL3</accession>
<dbReference type="EMBL" id="GISG01002217">
    <property type="protein sequence ID" value="MBA4614400.1"/>
    <property type="molecule type" value="Transcribed_RNA"/>
</dbReference>
<organism evidence="1">
    <name type="scientific">Opuntia streptacantha</name>
    <name type="common">Prickly pear cactus</name>
    <name type="synonym">Opuntia cardona</name>
    <dbReference type="NCBI Taxonomy" id="393608"/>
    <lineage>
        <taxon>Eukaryota</taxon>
        <taxon>Viridiplantae</taxon>
        <taxon>Streptophyta</taxon>
        <taxon>Embryophyta</taxon>
        <taxon>Tracheophyta</taxon>
        <taxon>Spermatophyta</taxon>
        <taxon>Magnoliopsida</taxon>
        <taxon>eudicotyledons</taxon>
        <taxon>Gunneridae</taxon>
        <taxon>Pentapetalae</taxon>
        <taxon>Caryophyllales</taxon>
        <taxon>Cactineae</taxon>
        <taxon>Cactaceae</taxon>
        <taxon>Opuntioideae</taxon>
        <taxon>Opuntia</taxon>
    </lineage>
</organism>
<evidence type="ECO:0000313" key="1">
    <source>
        <dbReference type="EMBL" id="MBA4614400.1"/>
    </source>
</evidence>
<sequence length="136" mass="15719">MFTNPIYMTINTVARISPIWGEKRTPPERNSLITSHACGFKEEILLCLKTSLLVPRQGYDKGYITQPSKIKTKKVGINWSYLELQDQTWMDELLVLRLTYTASMSETWSICSSRPYVSLRLPNCYCRFAFIFVPPA</sequence>